<dbReference type="PROSITE" id="PS00350">
    <property type="entry name" value="MADS_BOX_1"/>
    <property type="match status" value="1"/>
</dbReference>
<evidence type="ECO:0000313" key="8">
    <source>
        <dbReference type="RefSeq" id="XP_023004227.1"/>
    </source>
</evidence>
<dbReference type="Proteomes" id="UP000504608">
    <property type="component" value="Unplaced"/>
</dbReference>
<dbReference type="SMART" id="SM00432">
    <property type="entry name" value="MADS"/>
    <property type="match status" value="1"/>
</dbReference>
<dbReference type="GO" id="GO:0045944">
    <property type="term" value="P:positive regulation of transcription by RNA polymerase II"/>
    <property type="evidence" value="ECO:0007669"/>
    <property type="project" value="InterPro"/>
</dbReference>
<dbReference type="GeneID" id="111497621"/>
<dbReference type="OrthoDB" id="1898716at2759"/>
<dbReference type="InterPro" id="IPR036879">
    <property type="entry name" value="TF_MADSbox_sf"/>
</dbReference>
<dbReference type="AlphaFoldDB" id="A0A6J1KPU7"/>
<dbReference type="InterPro" id="IPR033896">
    <property type="entry name" value="MEF2-like_N"/>
</dbReference>
<evidence type="ECO:0000313" key="7">
    <source>
        <dbReference type="Proteomes" id="UP000504608"/>
    </source>
</evidence>
<dbReference type="CDD" id="cd00265">
    <property type="entry name" value="MADS_MEF2_like"/>
    <property type="match status" value="1"/>
</dbReference>
<keyword evidence="2" id="KW-0805">Transcription regulation</keyword>
<dbReference type="PROSITE" id="PS50066">
    <property type="entry name" value="MADS_BOX_2"/>
    <property type="match status" value="1"/>
</dbReference>
<comment type="subcellular location">
    <subcellularLocation>
        <location evidence="1">Nucleus</location>
    </subcellularLocation>
</comment>
<sequence length="167" mass="19377">MGRKKIELKRIEDMCNRHVTFCKRRSGLIKKARELSVLCDVEVGLVIFTNRGRLYEFCSGDSLLNIIKRYQSHFEGRSESQNEVDTKENEESDETLMVSFGKLLQTIQSHVEEPDFKKLNVNDMVHLENQLEASLDKIKSQRVEAMMENSSWIDKMDMAIAMVDSQL</sequence>
<dbReference type="Gene3D" id="3.40.1810.10">
    <property type="entry name" value="Transcription factor, MADS-box"/>
    <property type="match status" value="1"/>
</dbReference>
<name>A0A6J1KPU7_CUCMA</name>
<dbReference type="InterPro" id="IPR002100">
    <property type="entry name" value="TF_MADSbox"/>
</dbReference>
<dbReference type="PANTHER" id="PTHR48019">
    <property type="entry name" value="SERUM RESPONSE FACTOR HOMOLOG"/>
    <property type="match status" value="1"/>
</dbReference>
<protein>
    <submittedName>
        <fullName evidence="8">MADS-box protein 04g005320-like</fullName>
    </submittedName>
</protein>
<dbReference type="GO" id="GO:0000977">
    <property type="term" value="F:RNA polymerase II transcription regulatory region sequence-specific DNA binding"/>
    <property type="evidence" value="ECO:0007669"/>
    <property type="project" value="InterPro"/>
</dbReference>
<keyword evidence="5" id="KW-0539">Nucleus</keyword>
<organism evidence="7 8">
    <name type="scientific">Cucurbita maxima</name>
    <name type="common">Pumpkin</name>
    <name type="synonym">Winter squash</name>
    <dbReference type="NCBI Taxonomy" id="3661"/>
    <lineage>
        <taxon>Eukaryota</taxon>
        <taxon>Viridiplantae</taxon>
        <taxon>Streptophyta</taxon>
        <taxon>Embryophyta</taxon>
        <taxon>Tracheophyta</taxon>
        <taxon>Spermatophyta</taxon>
        <taxon>Magnoliopsida</taxon>
        <taxon>eudicotyledons</taxon>
        <taxon>Gunneridae</taxon>
        <taxon>Pentapetalae</taxon>
        <taxon>rosids</taxon>
        <taxon>fabids</taxon>
        <taxon>Cucurbitales</taxon>
        <taxon>Cucurbitaceae</taxon>
        <taxon>Cucurbiteae</taxon>
        <taxon>Cucurbita</taxon>
    </lineage>
</organism>
<evidence type="ECO:0000256" key="2">
    <source>
        <dbReference type="ARBA" id="ARBA00023015"/>
    </source>
</evidence>
<dbReference type="KEGG" id="cmax:111497621"/>
<dbReference type="PRINTS" id="PR00404">
    <property type="entry name" value="MADSDOMAIN"/>
</dbReference>
<dbReference type="GO" id="GO:0005634">
    <property type="term" value="C:nucleus"/>
    <property type="evidence" value="ECO:0007669"/>
    <property type="project" value="UniProtKB-SubCell"/>
</dbReference>
<evidence type="ECO:0000256" key="1">
    <source>
        <dbReference type="ARBA" id="ARBA00004123"/>
    </source>
</evidence>
<reference evidence="8" key="1">
    <citation type="submission" date="2025-08" db="UniProtKB">
        <authorList>
            <consortium name="RefSeq"/>
        </authorList>
    </citation>
    <scope>IDENTIFICATION</scope>
    <source>
        <tissue evidence="8">Young leaves</tissue>
    </source>
</reference>
<gene>
    <name evidence="8" type="primary">LOC111497621</name>
</gene>
<keyword evidence="4" id="KW-0804">Transcription</keyword>
<keyword evidence="3" id="KW-0238">DNA-binding</keyword>
<dbReference type="RefSeq" id="XP_023004227.1">
    <property type="nucleotide sequence ID" value="XM_023148459.1"/>
</dbReference>
<evidence type="ECO:0000256" key="3">
    <source>
        <dbReference type="ARBA" id="ARBA00023125"/>
    </source>
</evidence>
<dbReference type="Pfam" id="PF00319">
    <property type="entry name" value="SRF-TF"/>
    <property type="match status" value="1"/>
</dbReference>
<dbReference type="SUPFAM" id="SSF55455">
    <property type="entry name" value="SRF-like"/>
    <property type="match status" value="1"/>
</dbReference>
<proteinExistence type="predicted"/>
<keyword evidence="7" id="KW-1185">Reference proteome</keyword>
<dbReference type="InterPro" id="IPR050142">
    <property type="entry name" value="MADS-box/MEF2_TF"/>
</dbReference>
<feature type="domain" description="MADS-box" evidence="6">
    <location>
        <begin position="1"/>
        <end position="61"/>
    </location>
</feature>
<dbReference type="GO" id="GO:0046983">
    <property type="term" value="F:protein dimerization activity"/>
    <property type="evidence" value="ECO:0007669"/>
    <property type="project" value="InterPro"/>
</dbReference>
<evidence type="ECO:0000259" key="6">
    <source>
        <dbReference type="PROSITE" id="PS50066"/>
    </source>
</evidence>
<accession>A0A6J1KPU7</accession>
<evidence type="ECO:0000256" key="5">
    <source>
        <dbReference type="ARBA" id="ARBA00023242"/>
    </source>
</evidence>
<evidence type="ECO:0000256" key="4">
    <source>
        <dbReference type="ARBA" id="ARBA00023163"/>
    </source>
</evidence>